<evidence type="ECO:0000313" key="2">
    <source>
        <dbReference type="Proteomes" id="UP000789702"/>
    </source>
</evidence>
<keyword evidence="2" id="KW-1185">Reference proteome</keyword>
<reference evidence="1" key="1">
    <citation type="submission" date="2021-06" db="EMBL/GenBank/DDBJ databases">
        <authorList>
            <person name="Kallberg Y."/>
            <person name="Tangrot J."/>
            <person name="Rosling A."/>
        </authorList>
    </citation>
    <scope>NUCLEOTIDE SEQUENCE</scope>
    <source>
        <strain evidence="1">IL203A</strain>
    </source>
</reference>
<name>A0ACA9Q8L8_9GLOM</name>
<proteinExistence type="predicted"/>
<organism evidence="1 2">
    <name type="scientific">Dentiscutata heterogama</name>
    <dbReference type="NCBI Taxonomy" id="1316150"/>
    <lineage>
        <taxon>Eukaryota</taxon>
        <taxon>Fungi</taxon>
        <taxon>Fungi incertae sedis</taxon>
        <taxon>Mucoromycota</taxon>
        <taxon>Glomeromycotina</taxon>
        <taxon>Glomeromycetes</taxon>
        <taxon>Diversisporales</taxon>
        <taxon>Gigasporaceae</taxon>
        <taxon>Dentiscutata</taxon>
    </lineage>
</organism>
<sequence length="61" mass="7094">NIKNGKLELIYIIEDNSNEANDTTNFSNNNKSSNQDVQLENNKIFIDLQNDANLSWIWDIH</sequence>
<feature type="non-terminal residue" evidence="1">
    <location>
        <position position="1"/>
    </location>
</feature>
<accession>A0ACA9Q8L8</accession>
<evidence type="ECO:0000313" key="1">
    <source>
        <dbReference type="EMBL" id="CAG8737686.1"/>
    </source>
</evidence>
<dbReference type="Proteomes" id="UP000789702">
    <property type="component" value="Unassembled WGS sequence"/>
</dbReference>
<dbReference type="EMBL" id="CAJVPU010039713">
    <property type="protein sequence ID" value="CAG8737686.1"/>
    <property type="molecule type" value="Genomic_DNA"/>
</dbReference>
<protein>
    <submittedName>
        <fullName evidence="1">3465_t:CDS:1</fullName>
    </submittedName>
</protein>
<gene>
    <name evidence="1" type="ORF">DHETER_LOCUS13847</name>
</gene>
<comment type="caution">
    <text evidence="1">The sequence shown here is derived from an EMBL/GenBank/DDBJ whole genome shotgun (WGS) entry which is preliminary data.</text>
</comment>